<evidence type="ECO:0000313" key="3">
    <source>
        <dbReference type="Proteomes" id="UP000603227"/>
    </source>
</evidence>
<evidence type="ECO:0000313" key="2">
    <source>
        <dbReference type="EMBL" id="GHH81393.1"/>
    </source>
</evidence>
<dbReference type="SUPFAM" id="SSF56112">
    <property type="entry name" value="Protein kinase-like (PK-like)"/>
    <property type="match status" value="1"/>
</dbReference>
<dbReference type="AlphaFoldDB" id="A0A919GBX4"/>
<feature type="region of interest" description="Disordered" evidence="1">
    <location>
        <begin position="633"/>
        <end position="675"/>
    </location>
</feature>
<feature type="compositionally biased region" description="Basic and acidic residues" evidence="1">
    <location>
        <begin position="666"/>
        <end position="675"/>
    </location>
</feature>
<dbReference type="Proteomes" id="UP000603227">
    <property type="component" value="Unassembled WGS sequence"/>
</dbReference>
<feature type="region of interest" description="Disordered" evidence="1">
    <location>
        <begin position="690"/>
        <end position="709"/>
    </location>
</feature>
<accession>A0A919GBX4</accession>
<protein>
    <submittedName>
        <fullName evidence="2">Uncharacterized protein</fullName>
    </submittedName>
</protein>
<keyword evidence="3" id="KW-1185">Reference proteome</keyword>
<evidence type="ECO:0000256" key="1">
    <source>
        <dbReference type="SAM" id="MobiDB-lite"/>
    </source>
</evidence>
<dbReference type="EMBL" id="BNAT01000001">
    <property type="protein sequence ID" value="GHH81393.1"/>
    <property type="molecule type" value="Genomic_DNA"/>
</dbReference>
<comment type="caution">
    <text evidence="2">The sequence shown here is derived from an EMBL/GenBank/DDBJ whole genome shotgun (WGS) entry which is preliminary data.</text>
</comment>
<gene>
    <name evidence="2" type="ORF">GCM10017771_03190</name>
</gene>
<dbReference type="RefSeq" id="WP_189780523.1">
    <property type="nucleotide sequence ID" value="NZ_BNAT01000001.1"/>
</dbReference>
<name>A0A919GBX4_9ACTN</name>
<proteinExistence type="predicted"/>
<reference evidence="2" key="2">
    <citation type="submission" date="2020-09" db="EMBL/GenBank/DDBJ databases">
        <authorList>
            <person name="Sun Q."/>
            <person name="Zhou Y."/>
        </authorList>
    </citation>
    <scope>NUCLEOTIDE SEQUENCE</scope>
    <source>
        <strain evidence="2">CGMCC 4.7403</strain>
    </source>
</reference>
<reference evidence="2" key="1">
    <citation type="journal article" date="2014" name="Int. J. Syst. Evol. Microbiol.">
        <title>Complete genome sequence of Corynebacterium casei LMG S-19264T (=DSM 44701T), isolated from a smear-ripened cheese.</title>
        <authorList>
            <consortium name="US DOE Joint Genome Institute (JGI-PGF)"/>
            <person name="Walter F."/>
            <person name="Albersmeier A."/>
            <person name="Kalinowski J."/>
            <person name="Ruckert C."/>
        </authorList>
    </citation>
    <scope>NUCLEOTIDE SEQUENCE</scope>
    <source>
        <strain evidence="2">CGMCC 4.7403</strain>
    </source>
</reference>
<organism evidence="2 3">
    <name type="scientific">Streptomyces capitiformicae</name>
    <dbReference type="NCBI Taxonomy" id="2014920"/>
    <lineage>
        <taxon>Bacteria</taxon>
        <taxon>Bacillati</taxon>
        <taxon>Actinomycetota</taxon>
        <taxon>Actinomycetes</taxon>
        <taxon>Kitasatosporales</taxon>
        <taxon>Streptomycetaceae</taxon>
        <taxon>Streptomyces</taxon>
    </lineage>
</organism>
<dbReference type="InterPro" id="IPR011009">
    <property type="entry name" value="Kinase-like_dom_sf"/>
</dbReference>
<sequence length="1243" mass="136377">MSTTEESPTTGRLGWLWEKLDAWEVPAQGLMDRAALRVAPVPLEELADPLTAPAAVGRAWKAVMDRGVKTEAADLVVLLLVHRALEMDPGVAHTSLRAADPRFKRDRTWFEVHFRLAGVLNELARAALHDERTEAARRLYAALLHEGEVINVALSVVDFSEHQLRRFHGMRGVASLILARKDDDAAALLAYADGQLALAERCGDVSPEHFRYHVEVKVRRADLAMHRARTGQAAQAVDQDRVPQLLSEAEDLLDRGAELALPTRELAAAEGDVAFRWGLHLLAIGDGSGALSEFERSVGAYEAAEGEARTAHACPDPVLSLLRGQARFRVHIGRQATVDWNAQPDILEQRSTEDDEDTEPTLLDTAIAELAVGATAVSNTSYPDALLSRARGRLWTRDVDGALNDIDTALSYLRDVGWLTGDTVTAPPVNTAQVVRQVRIAEVLKGEAALRRATEAADVEETERLLDLLLTVDDVPLHSTALAQAAFLLCSARQRADCADRLNAVSRRLEQQLARLRSPARRSFVASRAATLSALAFGDVVRTAELERVHELFQTALPHGGEANPVLRRHAAVAALKLACRLQAGDERRREEAVQLLRDALALLLSVLGEHTASVPGDAGTAELAEAEALVDEMTDPASTGAPPEPSARPDTYDESATALEEPDPGPDRGDDLLVDGRLDDAADELLDTAGELPNHPLPEPGAPDAPLDERLRDDWLARAPQLPTDPERAALESRIGECHMRLHLITGDEDHAERALYHFARSRHHDNLSGNLLGLVGDVYYRLGRDRQNPKDLRLAVSCKSAARDLGYQSRENWSVSSAAHHMLFRRSNSPTDLAEALRCADEAGRLAPDWPWPLFQLAELSSVPEQHREWATHLLDGRDRTENLRLSLAGARGELLSRAARLVVRDEEFDRQGMGGRMEGAVYFVDDPHRLLSSTVVIKERPTGFARTESELLTGFAAWTDDHEQSWIKVPEVIDTVPLPPARAGAGRDVALVMRRMSGRPVSALVADRKPAEAAPDTTDVVEVADRVLHALASFHHWRGPCPDDGDRRSTVRERLEEDMRVHLAAAGRAVDNTALTDLWSGTASLPLAAQRDAHADNWLIPAFPGRPAWIAPIDLEASDWRPVLFEVAQFIEDFALLPVDDQHFTTRVDLATRYLHHLPPQPALLALRDDPVKVRRAYETFALARAAFLQYFLASPRRAHTGLSTGSRRLKRVRQAHCEAIVAYLAGSAFPDVAAVASAC</sequence>